<feature type="signal peptide" evidence="1">
    <location>
        <begin position="1"/>
        <end position="26"/>
    </location>
</feature>
<reference evidence="2 3" key="1">
    <citation type="submission" date="2019-11" db="EMBL/GenBank/DDBJ databases">
        <authorList>
            <person name="Ay H."/>
        </authorList>
    </citation>
    <scope>NUCLEOTIDE SEQUENCE [LARGE SCALE GENOMIC DNA]</scope>
    <source>
        <strain evidence="2 3">BG9H</strain>
    </source>
</reference>
<name>A0ABS6YYE0_9ACTN</name>
<protein>
    <recommendedName>
        <fullName evidence="4">Secreted protein</fullName>
    </recommendedName>
</protein>
<accession>A0ABS6YYE0</accession>
<evidence type="ECO:0000313" key="2">
    <source>
        <dbReference type="EMBL" id="MBW5425516.1"/>
    </source>
</evidence>
<keyword evidence="3" id="KW-1185">Reference proteome</keyword>
<keyword evidence="1" id="KW-0732">Signal</keyword>
<evidence type="ECO:0000256" key="1">
    <source>
        <dbReference type="SAM" id="SignalP"/>
    </source>
</evidence>
<feature type="chain" id="PRO_5047016508" description="Secreted protein" evidence="1">
    <location>
        <begin position="27"/>
        <end position="168"/>
    </location>
</feature>
<dbReference type="RefSeq" id="WP_219692007.1">
    <property type="nucleotide sequence ID" value="NZ_WMBF01000534.1"/>
</dbReference>
<sequence length="168" mass="17620">MQRIVKAGLTAAVAVVSALAPIAATAAERPEVTLDGTVRLGDDPSVATASGTYTCRGVRGDAQLMVTLRTRRDRTPSPSETQAMKQLFTGLGVSGAPVPKVLSTVTAQTRTVAVKCDGSAAVRPWKRTFRGQWAKNEKAEASVTMATVSLPGLKLTRHATATRAVTFV</sequence>
<proteinExistence type="predicted"/>
<comment type="caution">
    <text evidence="2">The sequence shown here is derived from an EMBL/GenBank/DDBJ whole genome shotgun (WGS) entry which is preliminary data.</text>
</comment>
<organism evidence="2 3">
    <name type="scientific">Streptomyces anatolicus</name>
    <dbReference type="NCBI Taxonomy" id="2675858"/>
    <lineage>
        <taxon>Bacteria</taxon>
        <taxon>Bacillati</taxon>
        <taxon>Actinomycetota</taxon>
        <taxon>Actinomycetes</taxon>
        <taxon>Kitasatosporales</taxon>
        <taxon>Streptomycetaceae</taxon>
        <taxon>Streptomyces</taxon>
    </lineage>
</organism>
<dbReference type="EMBL" id="WMBF01000534">
    <property type="protein sequence ID" value="MBW5425516.1"/>
    <property type="molecule type" value="Genomic_DNA"/>
</dbReference>
<evidence type="ECO:0000313" key="3">
    <source>
        <dbReference type="Proteomes" id="UP001197114"/>
    </source>
</evidence>
<evidence type="ECO:0008006" key="4">
    <source>
        <dbReference type="Google" id="ProtNLM"/>
    </source>
</evidence>
<dbReference type="Proteomes" id="UP001197114">
    <property type="component" value="Unassembled WGS sequence"/>
</dbReference>
<gene>
    <name evidence="2" type="ORF">GKQ77_28825</name>
</gene>